<evidence type="ECO:0000256" key="9">
    <source>
        <dbReference type="ARBA" id="ARBA00023136"/>
    </source>
</evidence>
<evidence type="ECO:0000313" key="15">
    <source>
        <dbReference type="EMBL" id="KAJ9676684.1"/>
    </source>
</evidence>
<evidence type="ECO:0000256" key="6">
    <source>
        <dbReference type="ARBA" id="ARBA00022692"/>
    </source>
</evidence>
<keyword evidence="12" id="KW-0119">Carbohydrate metabolism</keyword>
<dbReference type="InterPro" id="IPR019378">
    <property type="entry name" value="GDP-Fuc_O-FucTrfase"/>
</dbReference>
<keyword evidence="4" id="KW-0328">Glycosyltransferase</keyword>
<keyword evidence="9 14" id="KW-0472">Membrane</keyword>
<dbReference type="Pfam" id="PF10250">
    <property type="entry name" value="O-FucT"/>
    <property type="match status" value="1"/>
</dbReference>
<dbReference type="PANTHER" id="PTHR31741:SF63">
    <property type="entry name" value="O-FUCOSYLTRANSFERASE 37"/>
    <property type="match status" value="1"/>
</dbReference>
<comment type="subcellular location">
    <subcellularLocation>
        <location evidence="1">Membrane</location>
        <topology evidence="1">Single-pass type II membrane protein</topology>
    </subcellularLocation>
</comment>
<reference evidence="15 16" key="1">
    <citation type="journal article" date="2023" name="BMC Biotechnol.">
        <title>Vitis rotundifolia cv Carlos genome sequencing.</title>
        <authorList>
            <person name="Huff M."/>
            <person name="Hulse-Kemp A."/>
            <person name="Scheffler B."/>
            <person name="Youngblood R."/>
            <person name="Simpson S."/>
            <person name="Babiker E."/>
            <person name="Staton M."/>
        </authorList>
    </citation>
    <scope>NUCLEOTIDE SEQUENCE [LARGE SCALE GENOMIC DNA]</scope>
    <source>
        <tissue evidence="15">Leaf</tissue>
    </source>
</reference>
<evidence type="ECO:0000256" key="5">
    <source>
        <dbReference type="ARBA" id="ARBA00022679"/>
    </source>
</evidence>
<proteinExistence type="inferred from homology"/>
<evidence type="ECO:0000256" key="10">
    <source>
        <dbReference type="ARBA" id="ARBA00023180"/>
    </source>
</evidence>
<keyword evidence="7" id="KW-0735">Signal-anchor</keyword>
<evidence type="ECO:0000256" key="14">
    <source>
        <dbReference type="SAM" id="Phobius"/>
    </source>
</evidence>
<dbReference type="AlphaFoldDB" id="A0AA38YU56"/>
<evidence type="ECO:0000256" key="8">
    <source>
        <dbReference type="ARBA" id="ARBA00022989"/>
    </source>
</evidence>
<dbReference type="InterPro" id="IPR024709">
    <property type="entry name" value="FucosylTrfase_pln"/>
</dbReference>
<dbReference type="Proteomes" id="UP001168098">
    <property type="component" value="Unassembled WGS sequence"/>
</dbReference>
<evidence type="ECO:0000256" key="1">
    <source>
        <dbReference type="ARBA" id="ARBA00004606"/>
    </source>
</evidence>
<evidence type="ECO:0000313" key="16">
    <source>
        <dbReference type="Proteomes" id="UP001168098"/>
    </source>
</evidence>
<evidence type="ECO:0000256" key="7">
    <source>
        <dbReference type="ARBA" id="ARBA00022968"/>
    </source>
</evidence>
<dbReference type="PIRSF" id="PIRSF009360">
    <property type="entry name" value="UCP009360"/>
    <property type="match status" value="1"/>
</dbReference>
<feature type="transmembrane region" description="Helical" evidence="14">
    <location>
        <begin position="50"/>
        <end position="72"/>
    </location>
</feature>
<evidence type="ECO:0000256" key="4">
    <source>
        <dbReference type="ARBA" id="ARBA00022676"/>
    </source>
</evidence>
<evidence type="ECO:0000256" key="11">
    <source>
        <dbReference type="ARBA" id="ARBA00023253"/>
    </source>
</evidence>
<gene>
    <name evidence="15" type="ORF">PVL29_021954</name>
</gene>
<dbReference type="GO" id="GO:0006004">
    <property type="term" value="P:fucose metabolic process"/>
    <property type="evidence" value="ECO:0007669"/>
    <property type="project" value="UniProtKB-KW"/>
</dbReference>
<keyword evidence="6 14" id="KW-0812">Transmembrane</keyword>
<name>A0AA38YU56_VITRO</name>
<evidence type="ECO:0000256" key="12">
    <source>
        <dbReference type="ARBA" id="ARBA00023277"/>
    </source>
</evidence>
<keyword evidence="8 14" id="KW-1133">Transmembrane helix</keyword>
<keyword evidence="10" id="KW-0325">Glycoprotein</keyword>
<keyword evidence="5" id="KW-0808">Transferase</keyword>
<evidence type="ECO:0000256" key="13">
    <source>
        <dbReference type="ARBA" id="ARBA00030350"/>
    </source>
</evidence>
<accession>A0AA38YU56</accession>
<dbReference type="GO" id="GO:0016020">
    <property type="term" value="C:membrane"/>
    <property type="evidence" value="ECO:0007669"/>
    <property type="project" value="UniProtKB-SubCell"/>
</dbReference>
<keyword evidence="16" id="KW-1185">Reference proteome</keyword>
<dbReference type="CDD" id="cd11299">
    <property type="entry name" value="O-FucT_plant"/>
    <property type="match status" value="1"/>
</dbReference>
<evidence type="ECO:0000256" key="3">
    <source>
        <dbReference type="ARBA" id="ARBA00007737"/>
    </source>
</evidence>
<dbReference type="GO" id="GO:0005737">
    <property type="term" value="C:cytoplasm"/>
    <property type="evidence" value="ECO:0007669"/>
    <property type="project" value="TreeGrafter"/>
</dbReference>
<sequence length="520" mass="57866">MARPRNIKNSFITVIPSPLFTLLRVSPLTSLLNKTPRSHRLCSSSPPRSSLLMIFLLILVSFLGLSLLRLVFVSQNPVPCPSPLTSFPTLLPPPNSHLSLASLSTKNQEPVVLSRSATVPLPAHAVSRNMTKEEAEFWAQPDGEGYRPCLDFSTLYRKASAKISKEKHRFLVVVVSGGLNQQKNQIVDAVVIARILEAALVVPVLEINQIWKDESEFSDIFDVDHFKRTLQADVRVVSSLPSTHLSSKPTINTRMPLNVSPLWIRTKFLTELNKEGVLILKGIDSKLSKNLPLDLQKLRCKVAFHALRFAAPIQELGDRFARRMWIEGPYIALHLRLEKDVWVRTGCLTGLGPKYDDIIRKIRESQPRLLTGRLNMTYTQRRLAGLCPLNALEVARLLKALGAPRTARVYRAGGEPFGGAKALQALVGEFPNVVTKEMLAREGELSPYVNRPSAMAALDYIVSLSSDVFLPSHGGNMARAMQVKGDQLILFQPKLHQKNSPIHHCVSVGYLTGSSRIRWA</sequence>
<protein>
    <recommendedName>
        <fullName evidence="13">O-fucosyltransferase family protein</fullName>
    </recommendedName>
</protein>
<comment type="caution">
    <text evidence="15">The sequence shown here is derived from an EMBL/GenBank/DDBJ whole genome shotgun (WGS) entry which is preliminary data.</text>
</comment>
<comment type="similarity">
    <text evidence="3">Belongs to the glycosyltransferase GT106 family.</text>
</comment>
<organism evidence="15 16">
    <name type="scientific">Vitis rotundifolia</name>
    <name type="common">Muscadine grape</name>
    <dbReference type="NCBI Taxonomy" id="103349"/>
    <lineage>
        <taxon>Eukaryota</taxon>
        <taxon>Viridiplantae</taxon>
        <taxon>Streptophyta</taxon>
        <taxon>Embryophyta</taxon>
        <taxon>Tracheophyta</taxon>
        <taxon>Spermatophyta</taxon>
        <taxon>Magnoliopsida</taxon>
        <taxon>eudicotyledons</taxon>
        <taxon>Gunneridae</taxon>
        <taxon>Pentapetalae</taxon>
        <taxon>rosids</taxon>
        <taxon>Vitales</taxon>
        <taxon>Vitaceae</taxon>
        <taxon>Viteae</taxon>
        <taxon>Vitis</taxon>
    </lineage>
</organism>
<dbReference type="GO" id="GO:0016757">
    <property type="term" value="F:glycosyltransferase activity"/>
    <property type="evidence" value="ECO:0007669"/>
    <property type="project" value="UniProtKB-KW"/>
</dbReference>
<evidence type="ECO:0000256" key="2">
    <source>
        <dbReference type="ARBA" id="ARBA00004881"/>
    </source>
</evidence>
<comment type="pathway">
    <text evidence="2">Glycan metabolism.</text>
</comment>
<dbReference type="PANTHER" id="PTHR31741">
    <property type="entry name" value="OS02G0726500 PROTEIN-RELATED"/>
    <property type="match status" value="1"/>
</dbReference>
<keyword evidence="11" id="KW-0294">Fucose metabolism</keyword>
<dbReference type="EMBL" id="JARBHA010000017">
    <property type="protein sequence ID" value="KAJ9676684.1"/>
    <property type="molecule type" value="Genomic_DNA"/>
</dbReference>